<keyword evidence="2" id="KW-1185">Reference proteome</keyword>
<evidence type="ECO:0000313" key="1">
    <source>
        <dbReference type="EMBL" id="KAJ9054334.1"/>
    </source>
</evidence>
<gene>
    <name evidence="1" type="primary">ATG22_2</name>
    <name evidence="1" type="ORF">DSO57_1015718</name>
</gene>
<sequence>MLGSGTSLANMKPQNQETKASEVRATTSRDILGFYAYAAACGPYFLALGNFLPLMLSEFTTLAATNPDGTTCDPTNASSCNVGLLWGRVAPSTLSMYMSSIAVGIQAVTLILFSALADRGLWRSRFILFCTLVGGISSSTYVFFSDPRHYLPLAFMTVLANSSIGVASAFYYSYLPVLVRYHPKVLQAIEQNSHLPSEAADQAVAHVRDQVSSRISGMALSAGMVTGTLVIGSAALIGSYMPKGPFVQQLGAGMAGMWWLVLGLVGWWLLPRVQGPPVPRNRNVFTHSACMHWNSFKNIGKSWYIWLGLLSWFFISDGLTTALLVTIFVGRSKLIGVTQTESVFLSAAAPIFEAIALMMLIKSKSHFFPKSSSKLINIILAGVCCLMTLWGVLGLHTSVGIQTKTEYYIFFTVFVTLYTCLVSFHRVLFAELVPRGREAEFFGLYLISSRGTSWIGSTVVAVINEQTKVVRNGYYFVLVLFAGGVLAILPLNMTRGHRNADKLAAQA</sequence>
<name>A0ACC2RW93_9FUNG</name>
<evidence type="ECO:0000313" key="2">
    <source>
        <dbReference type="Proteomes" id="UP001165960"/>
    </source>
</evidence>
<dbReference type="EMBL" id="QTSX02006452">
    <property type="protein sequence ID" value="KAJ9054334.1"/>
    <property type="molecule type" value="Genomic_DNA"/>
</dbReference>
<protein>
    <submittedName>
        <fullName evidence="1">Autophagy protein 22</fullName>
    </submittedName>
</protein>
<comment type="caution">
    <text evidence="1">The sequence shown here is derived from an EMBL/GenBank/DDBJ whole genome shotgun (WGS) entry which is preliminary data.</text>
</comment>
<organism evidence="1 2">
    <name type="scientific">Entomophthora muscae</name>
    <dbReference type="NCBI Taxonomy" id="34485"/>
    <lineage>
        <taxon>Eukaryota</taxon>
        <taxon>Fungi</taxon>
        <taxon>Fungi incertae sedis</taxon>
        <taxon>Zoopagomycota</taxon>
        <taxon>Entomophthoromycotina</taxon>
        <taxon>Entomophthoromycetes</taxon>
        <taxon>Entomophthorales</taxon>
        <taxon>Entomophthoraceae</taxon>
        <taxon>Entomophthora</taxon>
    </lineage>
</organism>
<reference evidence="1" key="1">
    <citation type="submission" date="2022-04" db="EMBL/GenBank/DDBJ databases">
        <title>Genome of the entomopathogenic fungus Entomophthora muscae.</title>
        <authorList>
            <person name="Elya C."/>
            <person name="Lovett B.R."/>
            <person name="Lee E."/>
            <person name="Macias A.M."/>
            <person name="Hajek A.E."/>
            <person name="De Bivort B.L."/>
            <person name="Kasson M.T."/>
            <person name="De Fine Licht H.H."/>
            <person name="Stajich J.E."/>
        </authorList>
    </citation>
    <scope>NUCLEOTIDE SEQUENCE</scope>
    <source>
        <strain evidence="1">Berkeley</strain>
    </source>
</reference>
<dbReference type="Proteomes" id="UP001165960">
    <property type="component" value="Unassembled WGS sequence"/>
</dbReference>
<proteinExistence type="predicted"/>
<accession>A0ACC2RW93</accession>